<protein>
    <recommendedName>
        <fullName evidence="7">Cullin family profile domain-containing protein</fullName>
    </recommendedName>
</protein>
<evidence type="ECO:0000256" key="1">
    <source>
        <dbReference type="ARBA" id="ARBA00006019"/>
    </source>
</evidence>
<feature type="domain" description="Cullin family profile" evidence="7">
    <location>
        <begin position="613"/>
        <end position="916"/>
    </location>
</feature>
<accession>A0A7S0VCB3</accession>
<dbReference type="AlphaFoldDB" id="A0A7S0VCB3"/>
<evidence type="ECO:0000256" key="2">
    <source>
        <dbReference type="ARBA" id="ARBA00022499"/>
    </source>
</evidence>
<dbReference type="InterPro" id="IPR036390">
    <property type="entry name" value="WH_DNA-bd_sf"/>
</dbReference>
<evidence type="ECO:0000256" key="3">
    <source>
        <dbReference type="ARBA" id="ARBA00022843"/>
    </source>
</evidence>
<evidence type="ECO:0000256" key="4">
    <source>
        <dbReference type="PROSITE-ProRule" id="PRU00330"/>
    </source>
</evidence>
<dbReference type="InterPro" id="IPR001373">
    <property type="entry name" value="Cullin_N"/>
</dbReference>
<dbReference type="SUPFAM" id="SSF46785">
    <property type="entry name" value="Winged helix' DNA-binding domain"/>
    <property type="match status" value="1"/>
</dbReference>
<feature type="region of interest" description="Disordered" evidence="6">
    <location>
        <begin position="253"/>
        <end position="275"/>
    </location>
</feature>
<dbReference type="PROSITE" id="PS50069">
    <property type="entry name" value="CULLIN_2"/>
    <property type="match status" value="1"/>
</dbReference>
<dbReference type="GO" id="GO:0006511">
    <property type="term" value="P:ubiquitin-dependent protein catabolic process"/>
    <property type="evidence" value="ECO:0007669"/>
    <property type="project" value="InterPro"/>
</dbReference>
<feature type="compositionally biased region" description="Low complexity" evidence="6">
    <location>
        <begin position="753"/>
        <end position="779"/>
    </location>
</feature>
<feature type="compositionally biased region" description="Polar residues" evidence="6">
    <location>
        <begin position="982"/>
        <end position="992"/>
    </location>
</feature>
<feature type="compositionally biased region" description="Gly residues" evidence="6">
    <location>
        <begin position="256"/>
        <end position="274"/>
    </location>
</feature>
<dbReference type="InterPro" id="IPR016158">
    <property type="entry name" value="Cullin_homology"/>
</dbReference>
<feature type="compositionally biased region" description="Low complexity" evidence="6">
    <location>
        <begin position="993"/>
        <end position="1017"/>
    </location>
</feature>
<feature type="compositionally biased region" description="Basic and acidic residues" evidence="6">
    <location>
        <begin position="963"/>
        <end position="974"/>
    </location>
</feature>
<keyword evidence="2" id="KW-1017">Isopeptide bond</keyword>
<dbReference type="SUPFAM" id="SSF74788">
    <property type="entry name" value="Cullin repeat-like"/>
    <property type="match status" value="2"/>
</dbReference>
<evidence type="ECO:0000256" key="5">
    <source>
        <dbReference type="RuleBase" id="RU003829"/>
    </source>
</evidence>
<dbReference type="SMART" id="SM00884">
    <property type="entry name" value="Cullin_Nedd8"/>
    <property type="match status" value="1"/>
</dbReference>
<dbReference type="EMBL" id="HBFM01028080">
    <property type="protein sequence ID" value="CAD8786091.1"/>
    <property type="molecule type" value="Transcribed_RNA"/>
</dbReference>
<dbReference type="Gene3D" id="3.30.230.130">
    <property type="entry name" value="Cullin, Chain C, Domain 2"/>
    <property type="match status" value="1"/>
</dbReference>
<sequence>MMQKPRGVIRLEPKPSERNHNNEFFGDSWKIIEHGVREIFRENTKSLSFEEIHRNTYYLVTHKYRDDCYDRLAEFFSAHLNSIIAALESGPTGVVFLRELNRQWISYKNAISNIGDVVMFLNSHLKLANLKTTQELGYDLWRNKVLRGSVISKRMAAAAGDLISQERSGEVINRDDLKSICQMLMFLGHHMYEDELEKPLLHQTKEFYKCEAQTCLQTLDCPSYIRLVRRRIEEEHDRVVALLVPDTDMDRKVQKRGGGAYNGSEGCNGGGGGPFASSDRLDGSSNLARFGLGEDGEEQENKFVFEAKSALLSQHLDQVLDLPRGFASMLDVDAEADHLRLLYDIFSKVSNGISHFSQRFRDHVRWAGKAFCDTATSSSAGNSGAGKSTAIPTTNLSSSAAIAAVTPAAVESALIRTLLHLRQKYDKIVQQYFREDKSLRTALNQAFEIFINDCPRFPELLSLFLDEVLRSDGKALNILANDLLAGSRGGGVSTLAGGSSASANASVIGGSVGNSIRSSNHMNGGGLEGSGVVFESSSVGAGSHRNDVLLSDTTINSNTISAVGNKTNNFMNNNGSNSSSNINSNINSNNISNNISNNRNNLPTTAAAATAALTSSLLPSTMEADLEVIINQVMSLFRSIQQKDLFEKFYRQHLAKRLLSNRSASEDAERIVLARFRQMCGYQFTHKLESMHMDAQSSREMIMGFRRFLLLGGKVEGEGGGGGGERRGGVEEASLTQPRGLDGLNVGNIGSNMMATPPSSSATTSAPSTAPTPTPTTMSNAVKSVHGVVGLVPVSSAAAASSSSSSLSSSSLIPYTDAMLMGTHSTLGFDIQVQVLTNGAWPITMVPRCALPREAEAACRLFAGFYVSSHGGRRLNWQPNLGTCDMRATFPKGTAGMRRYELNVSTYQMCILCLFNPKGASNVAGHCNLRLVEDVAAEMRSRHDGGGGGGGGGGGVEGVEGVEGGREREREGGVERQVNGDGASNNGSRLPVTSSPSTSSPSPSTSSPAIPSTSPSSWNINALGEDQIAGVDQAAVAALGLPLGGGTGRDSLSYKEISILTGIPDVDLKRNLQSLSLAKYKNVLSKEPLSREIGASDLFRINEEFKSDRTKIRILTVSLQKESEAQKVETRQQMEEDRKPEIEAAIVRIMKARRAMEYNALLQEVTRQVAGRFVPSAANIKKRLENLIDREFIEREDGDKKLYKYLP</sequence>
<dbReference type="InterPro" id="IPR016159">
    <property type="entry name" value="Cullin_repeat-like_dom_sf"/>
</dbReference>
<evidence type="ECO:0000259" key="7">
    <source>
        <dbReference type="PROSITE" id="PS50069"/>
    </source>
</evidence>
<keyword evidence="3" id="KW-0832">Ubl conjugation</keyword>
<dbReference type="FunFam" id="1.20.1310.10:FF:000001">
    <property type="entry name" value="Cullin 3"/>
    <property type="match status" value="1"/>
</dbReference>
<dbReference type="InterPro" id="IPR036388">
    <property type="entry name" value="WH-like_DNA-bd_sf"/>
</dbReference>
<dbReference type="Gene3D" id="1.10.10.10">
    <property type="entry name" value="Winged helix-like DNA-binding domain superfamily/Winged helix DNA-binding domain"/>
    <property type="match status" value="1"/>
</dbReference>
<feature type="compositionally biased region" description="Gly residues" evidence="6">
    <location>
        <begin position="946"/>
        <end position="962"/>
    </location>
</feature>
<reference evidence="8" key="1">
    <citation type="submission" date="2021-01" db="EMBL/GenBank/DDBJ databases">
        <authorList>
            <person name="Corre E."/>
            <person name="Pelletier E."/>
            <person name="Niang G."/>
            <person name="Scheremetjew M."/>
            <person name="Finn R."/>
            <person name="Kale V."/>
            <person name="Holt S."/>
            <person name="Cochrane G."/>
            <person name="Meng A."/>
            <person name="Brown T."/>
            <person name="Cohen L."/>
        </authorList>
    </citation>
    <scope>NUCLEOTIDE SEQUENCE</scope>
    <source>
        <strain evidence="8">SAG 63-3</strain>
    </source>
</reference>
<gene>
    <name evidence="8" type="ORF">PPAR00522_LOCUS18185</name>
</gene>
<dbReference type="PANTHER" id="PTHR11932">
    <property type="entry name" value="CULLIN"/>
    <property type="match status" value="1"/>
</dbReference>
<dbReference type="Pfam" id="PF26557">
    <property type="entry name" value="Cullin_AB"/>
    <property type="match status" value="2"/>
</dbReference>
<organism evidence="8">
    <name type="scientific">Polytomella parva</name>
    <dbReference type="NCBI Taxonomy" id="51329"/>
    <lineage>
        <taxon>Eukaryota</taxon>
        <taxon>Viridiplantae</taxon>
        <taxon>Chlorophyta</taxon>
        <taxon>core chlorophytes</taxon>
        <taxon>Chlorophyceae</taxon>
        <taxon>CS clade</taxon>
        <taxon>Chlamydomonadales</taxon>
        <taxon>Chlamydomonadaceae</taxon>
        <taxon>Polytomella</taxon>
    </lineage>
</organism>
<dbReference type="FunFam" id="1.10.10.10:FF:000014">
    <property type="entry name" value="Cullin 1"/>
    <property type="match status" value="1"/>
</dbReference>
<dbReference type="Gene3D" id="1.20.1310.10">
    <property type="entry name" value="Cullin Repeats"/>
    <property type="match status" value="4"/>
</dbReference>
<dbReference type="InterPro" id="IPR036317">
    <property type="entry name" value="Cullin_homology_sf"/>
</dbReference>
<evidence type="ECO:0000313" key="8">
    <source>
        <dbReference type="EMBL" id="CAD8786091.1"/>
    </source>
</evidence>
<dbReference type="InterPro" id="IPR059120">
    <property type="entry name" value="Cullin-like_AB"/>
</dbReference>
<comment type="similarity">
    <text evidence="1 4 5">Belongs to the cullin family.</text>
</comment>
<evidence type="ECO:0000256" key="6">
    <source>
        <dbReference type="SAM" id="MobiDB-lite"/>
    </source>
</evidence>
<dbReference type="GO" id="GO:0031625">
    <property type="term" value="F:ubiquitin protein ligase binding"/>
    <property type="evidence" value="ECO:0007669"/>
    <property type="project" value="InterPro"/>
</dbReference>
<name>A0A7S0VCB3_9CHLO</name>
<proteinExistence type="inferred from homology"/>
<dbReference type="SUPFAM" id="SSF75632">
    <property type="entry name" value="Cullin homology domain"/>
    <property type="match status" value="2"/>
</dbReference>
<dbReference type="Pfam" id="PF00888">
    <property type="entry name" value="Cullin"/>
    <property type="match status" value="3"/>
</dbReference>
<dbReference type="Pfam" id="PF10557">
    <property type="entry name" value="Cullin_Nedd8"/>
    <property type="match status" value="1"/>
</dbReference>
<feature type="region of interest" description="Disordered" evidence="6">
    <location>
        <begin position="940"/>
        <end position="1018"/>
    </location>
</feature>
<dbReference type="SMART" id="SM00182">
    <property type="entry name" value="CULLIN"/>
    <property type="match status" value="1"/>
</dbReference>
<dbReference type="InterPro" id="IPR019559">
    <property type="entry name" value="Cullin_neddylation_domain"/>
</dbReference>
<feature type="region of interest" description="Disordered" evidence="6">
    <location>
        <begin position="716"/>
        <end position="779"/>
    </location>
</feature>
<dbReference type="InterPro" id="IPR045093">
    <property type="entry name" value="Cullin"/>
</dbReference>